<evidence type="ECO:0000313" key="2">
    <source>
        <dbReference type="Proteomes" id="UP000887159"/>
    </source>
</evidence>
<dbReference type="EMBL" id="BMAU01021067">
    <property type="protein sequence ID" value="GFX89101.1"/>
    <property type="molecule type" value="Genomic_DNA"/>
</dbReference>
<sequence>MNQTCFQNVEEGSETNIAGNNSFQWCFFTSSQVNWADIENRVDFLSKEMPDIKIVDNDLFDDTGRLNVHLNCNKLKQLEHQYAEIVASTFQSKQSVKDDERSRRTQTSWITENIEKVSVAVRKNRHQTMTGFPHPPYSPDFTPFDFRITPELARF</sequence>
<proteinExistence type="predicted"/>
<reference evidence="1" key="1">
    <citation type="submission" date="2020-08" db="EMBL/GenBank/DDBJ databases">
        <title>Multicomponent nature underlies the extraordinary mechanical properties of spider dragline silk.</title>
        <authorList>
            <person name="Kono N."/>
            <person name="Nakamura H."/>
            <person name="Mori M."/>
            <person name="Yoshida Y."/>
            <person name="Ohtoshi R."/>
            <person name="Malay A.D."/>
            <person name="Moran D.A.P."/>
            <person name="Tomita M."/>
            <person name="Numata K."/>
            <person name="Arakawa K."/>
        </authorList>
    </citation>
    <scope>NUCLEOTIDE SEQUENCE</scope>
</reference>
<name>A0A8X6UR12_TRICX</name>
<keyword evidence="2" id="KW-1185">Reference proteome</keyword>
<evidence type="ECO:0000313" key="1">
    <source>
        <dbReference type="EMBL" id="GFX89101.1"/>
    </source>
</evidence>
<gene>
    <name evidence="1" type="ORF">TNCV_2854001</name>
</gene>
<accession>A0A8X6UR12</accession>
<protein>
    <submittedName>
        <fullName evidence="1">Uncharacterized protein</fullName>
    </submittedName>
</protein>
<comment type="caution">
    <text evidence="1">The sequence shown here is derived from an EMBL/GenBank/DDBJ whole genome shotgun (WGS) entry which is preliminary data.</text>
</comment>
<dbReference type="Proteomes" id="UP000887159">
    <property type="component" value="Unassembled WGS sequence"/>
</dbReference>
<organism evidence="1 2">
    <name type="scientific">Trichonephila clavipes</name>
    <name type="common">Golden silk orbweaver</name>
    <name type="synonym">Nephila clavipes</name>
    <dbReference type="NCBI Taxonomy" id="2585209"/>
    <lineage>
        <taxon>Eukaryota</taxon>
        <taxon>Metazoa</taxon>
        <taxon>Ecdysozoa</taxon>
        <taxon>Arthropoda</taxon>
        <taxon>Chelicerata</taxon>
        <taxon>Arachnida</taxon>
        <taxon>Araneae</taxon>
        <taxon>Araneomorphae</taxon>
        <taxon>Entelegynae</taxon>
        <taxon>Araneoidea</taxon>
        <taxon>Nephilidae</taxon>
        <taxon>Trichonephila</taxon>
    </lineage>
</organism>
<dbReference type="AlphaFoldDB" id="A0A8X6UR12"/>